<gene>
    <name evidence="2" type="ORF">VNE69_03300</name>
</gene>
<keyword evidence="3" id="KW-1185">Reference proteome</keyword>
<dbReference type="KEGG" id="vnx:VNE69_03300"/>
<evidence type="ECO:0000313" key="2">
    <source>
        <dbReference type="EMBL" id="WUR03089.1"/>
    </source>
</evidence>
<proteinExistence type="predicted"/>
<dbReference type="PANTHER" id="PTHR35372:SF2">
    <property type="entry name" value="SF3 HELICASE DOMAIN-CONTAINING PROTEIN"/>
    <property type="match status" value="1"/>
</dbReference>
<dbReference type="GO" id="GO:0016787">
    <property type="term" value="F:hydrolase activity"/>
    <property type="evidence" value="ECO:0007669"/>
    <property type="project" value="UniProtKB-KW"/>
</dbReference>
<dbReference type="PANTHER" id="PTHR35372">
    <property type="entry name" value="ATP BINDING PROTEIN-RELATED"/>
    <property type="match status" value="1"/>
</dbReference>
<dbReference type="AlphaFoldDB" id="A0AAX4JAS8"/>
<keyword evidence="1" id="KW-0378">Hydrolase</keyword>
<organism evidence="2 3">
    <name type="scientific">Vairimorpha necatrix</name>
    <dbReference type="NCBI Taxonomy" id="6039"/>
    <lineage>
        <taxon>Eukaryota</taxon>
        <taxon>Fungi</taxon>
        <taxon>Fungi incertae sedis</taxon>
        <taxon>Microsporidia</taxon>
        <taxon>Nosematidae</taxon>
        <taxon>Vairimorpha</taxon>
    </lineage>
</organism>
<dbReference type="InterPro" id="IPR027417">
    <property type="entry name" value="P-loop_NTPase"/>
</dbReference>
<dbReference type="RefSeq" id="XP_065329234.1">
    <property type="nucleotide sequence ID" value="XM_065473162.1"/>
</dbReference>
<dbReference type="Proteomes" id="UP001334084">
    <property type="component" value="Chromosome 3"/>
</dbReference>
<accession>A0AAX4JAS8</accession>
<evidence type="ECO:0000256" key="1">
    <source>
        <dbReference type="ARBA" id="ARBA00022801"/>
    </source>
</evidence>
<evidence type="ECO:0000313" key="3">
    <source>
        <dbReference type="Proteomes" id="UP001334084"/>
    </source>
</evidence>
<dbReference type="Gene3D" id="3.40.50.300">
    <property type="entry name" value="P-loop containing nucleotide triphosphate hydrolases"/>
    <property type="match status" value="1"/>
</dbReference>
<reference evidence="2" key="1">
    <citation type="journal article" date="2024" name="BMC Genomics">
        <title>Functional annotation of a divergent genome using sequence and structure-based similarity.</title>
        <authorList>
            <person name="Svedberg D."/>
            <person name="Winiger R.R."/>
            <person name="Berg A."/>
            <person name="Sharma H."/>
            <person name="Tellgren-Roth C."/>
            <person name="Debrunner-Vossbrinck B.A."/>
            <person name="Vossbrinck C.R."/>
            <person name="Barandun J."/>
        </authorList>
    </citation>
    <scope>NUCLEOTIDE SEQUENCE</scope>
    <source>
        <strain evidence="2">Illinois isolate</strain>
    </source>
</reference>
<protein>
    <submittedName>
        <fullName evidence="2">DNA primase/helicase</fullName>
    </submittedName>
</protein>
<sequence length="536" mass="62958">MKQEREQNFLAPIKGDKYQKTNQVKDYINVNVNPYDQNQNLYNDSVKHCIDGEKETVGEYASLEWLFDINNLKYRFDSKSFRLFQELVEYPIADSVEKIFVNSKYGKMFKWSNSVLYAKTGNLWIISSEKDLYSTLAVCLRDFCKPFCDFLKMESDLPKRLKVAGSRFLVNMDRSSILHRTLLLLRATINDRDFVDLLDNDYSIIPLKSKVYCLNTHKIRPYTDTDYFSKSFAFDFNEKTDVTPAFKLLKSIFPDTAVLNYALYQFSSWMDSRNPNDTLLFFKGVGTNPEIKALEKVKVAFLSEPEAGKMKTNFIKRLCNSDEISSRNLFSNKISRFKLRTKFVVTMNDIPSFSTVDDALWRRVKILPFQSKFVDKPKNKHEKKMDRDLGHAIETDITLKTSLFALLIHSLRDFKNLTIDPPEACVLALETVKIVEDDFRLWLKKNIVYKHGKILTKRELFNRYECVFSSRLYLTREQKEKVKIINSHIEEINTKLEGVINHTQRVYDGVHKELGNRKTVRGYKNLWFFEDEEKPQ</sequence>
<name>A0AAX4JAS8_9MICR</name>
<dbReference type="GeneID" id="90540896"/>
<dbReference type="InterPro" id="IPR051620">
    <property type="entry name" value="ORF904-like_C"/>
</dbReference>
<dbReference type="EMBL" id="CP142728">
    <property type="protein sequence ID" value="WUR03089.1"/>
    <property type="molecule type" value="Genomic_DNA"/>
</dbReference>